<evidence type="ECO:0000256" key="1">
    <source>
        <dbReference type="ARBA" id="ARBA00022478"/>
    </source>
</evidence>
<dbReference type="InterPro" id="IPR045867">
    <property type="entry name" value="DNA-dir_RpoC_beta_prime"/>
</dbReference>
<reference evidence="10 11" key="1">
    <citation type="submission" date="2018-06" db="EMBL/GenBank/DDBJ databases">
        <title>Extensive metabolic versatility and redundancy in microbially diverse, dynamic hydrothermal sediments.</title>
        <authorList>
            <person name="Dombrowski N."/>
            <person name="Teske A."/>
            <person name="Baker B.J."/>
        </authorList>
    </citation>
    <scope>NUCLEOTIDE SEQUENCE [LARGE SCALE GENOMIC DNA]</scope>
    <source>
        <strain evidence="10">B66_G16</strain>
    </source>
</reference>
<evidence type="ECO:0000256" key="5">
    <source>
        <dbReference type="ARBA" id="ARBA00023125"/>
    </source>
</evidence>
<protein>
    <recommendedName>
        <fullName evidence="8">DNA-directed RNA polymerase subunit Rpo1C</fullName>
        <ecNumber evidence="8">2.7.7.6</ecNumber>
    </recommendedName>
    <alternativeName>
        <fullName evidence="8">DNA-directed RNA polymerase subunit A''</fullName>
    </alternativeName>
</protein>
<comment type="similarity">
    <text evidence="8">Belongs to the RNA polymerase beta' chain family.</text>
</comment>
<comment type="subcellular location">
    <subcellularLocation>
        <location evidence="8">Cytoplasm</location>
    </subcellularLocation>
</comment>
<dbReference type="EC" id="2.7.7.6" evidence="8"/>
<dbReference type="NCBIfam" id="TIGR02389">
    <property type="entry name" value="RNA_pol_rpoA2"/>
    <property type="match status" value="1"/>
</dbReference>
<dbReference type="HAMAP" id="MF_00411">
    <property type="entry name" value="RNApol_arch_Rpo1C"/>
    <property type="match status" value="1"/>
</dbReference>
<dbReference type="GO" id="GO:0003899">
    <property type="term" value="F:DNA-directed RNA polymerase activity"/>
    <property type="evidence" value="ECO:0007669"/>
    <property type="project" value="UniProtKB-UniRule"/>
</dbReference>
<dbReference type="GO" id="GO:0005737">
    <property type="term" value="C:cytoplasm"/>
    <property type="evidence" value="ECO:0007669"/>
    <property type="project" value="UniProtKB-SubCell"/>
</dbReference>
<evidence type="ECO:0000313" key="11">
    <source>
        <dbReference type="Proteomes" id="UP000278475"/>
    </source>
</evidence>
<dbReference type="PANTHER" id="PTHR19376">
    <property type="entry name" value="DNA-DIRECTED RNA POLYMERASE"/>
    <property type="match status" value="1"/>
</dbReference>
<dbReference type="GO" id="GO:0000428">
    <property type="term" value="C:DNA-directed RNA polymerase complex"/>
    <property type="evidence" value="ECO:0007669"/>
    <property type="project" value="UniProtKB-KW"/>
</dbReference>
<evidence type="ECO:0000256" key="7">
    <source>
        <dbReference type="ARBA" id="ARBA00048552"/>
    </source>
</evidence>
<gene>
    <name evidence="8 10" type="primary">rpoA2</name>
    <name evidence="8" type="synonym">rpo1C</name>
    <name evidence="10" type="ORF">DRJ31_04540</name>
</gene>
<evidence type="ECO:0000256" key="2">
    <source>
        <dbReference type="ARBA" id="ARBA00022490"/>
    </source>
</evidence>
<dbReference type="InterPro" id="IPR007081">
    <property type="entry name" value="RNA_pol_Rpb1_5"/>
</dbReference>
<keyword evidence="1 8" id="KW-0240">DNA-directed RNA polymerase</keyword>
<comment type="catalytic activity">
    <reaction evidence="7 8">
        <text>RNA(n) + a ribonucleoside 5'-triphosphate = RNA(n+1) + diphosphate</text>
        <dbReference type="Rhea" id="RHEA:21248"/>
        <dbReference type="Rhea" id="RHEA-COMP:14527"/>
        <dbReference type="Rhea" id="RHEA-COMP:17342"/>
        <dbReference type="ChEBI" id="CHEBI:33019"/>
        <dbReference type="ChEBI" id="CHEBI:61557"/>
        <dbReference type="ChEBI" id="CHEBI:140395"/>
        <dbReference type="EC" id="2.7.7.6"/>
    </reaction>
</comment>
<evidence type="ECO:0000256" key="4">
    <source>
        <dbReference type="ARBA" id="ARBA00022695"/>
    </source>
</evidence>
<dbReference type="SUPFAM" id="SSF64484">
    <property type="entry name" value="beta and beta-prime subunits of DNA dependent RNA-polymerase"/>
    <property type="match status" value="1"/>
</dbReference>
<accession>A0A497EQR6</accession>
<dbReference type="PANTHER" id="PTHR19376:SF32">
    <property type="entry name" value="DNA-DIRECTED RNA POLYMERASE III SUBUNIT RPC1"/>
    <property type="match status" value="1"/>
</dbReference>
<proteinExistence type="inferred from homology"/>
<keyword evidence="3 8" id="KW-0808">Transferase</keyword>
<dbReference type="Proteomes" id="UP000278475">
    <property type="component" value="Unassembled WGS sequence"/>
</dbReference>
<dbReference type="Gene3D" id="1.10.150.390">
    <property type="match status" value="1"/>
</dbReference>
<evidence type="ECO:0000256" key="8">
    <source>
        <dbReference type="HAMAP-Rule" id="MF_00411"/>
    </source>
</evidence>
<keyword evidence="4 8" id="KW-0548">Nucleotidyltransferase</keyword>
<dbReference type="GO" id="GO:0003677">
    <property type="term" value="F:DNA binding"/>
    <property type="evidence" value="ECO:0007669"/>
    <property type="project" value="UniProtKB-UniRule"/>
</dbReference>
<comment type="subunit">
    <text evidence="8">Part of the RNA polymerase complex.</text>
</comment>
<dbReference type="EMBL" id="QMQV01000031">
    <property type="protein sequence ID" value="RLE49529.1"/>
    <property type="molecule type" value="Genomic_DNA"/>
</dbReference>
<keyword evidence="5 8" id="KW-0238">DNA-binding</keyword>
<evidence type="ECO:0000313" key="10">
    <source>
        <dbReference type="EMBL" id="RLE49529.1"/>
    </source>
</evidence>
<dbReference type="GO" id="GO:0006351">
    <property type="term" value="P:DNA-templated transcription"/>
    <property type="evidence" value="ECO:0007669"/>
    <property type="project" value="UniProtKB-UniRule"/>
</dbReference>
<comment type="function">
    <text evidence="8">DNA-dependent RNA polymerase (RNAP) catalyzes the transcription of DNA into RNA using the four ribonucleoside triphosphates as substrates. Forms part of the jaw domain.</text>
</comment>
<keyword evidence="6 8" id="KW-0804">Transcription</keyword>
<feature type="domain" description="RNA polymerase Rpb1" evidence="9">
    <location>
        <begin position="32"/>
        <end position="331"/>
    </location>
</feature>
<evidence type="ECO:0000256" key="3">
    <source>
        <dbReference type="ARBA" id="ARBA00022679"/>
    </source>
</evidence>
<dbReference type="CDD" id="cd06528">
    <property type="entry name" value="RNAP_A"/>
    <property type="match status" value="1"/>
</dbReference>
<name>A0A497EQR6_9CREN</name>
<evidence type="ECO:0000259" key="9">
    <source>
        <dbReference type="Pfam" id="PF04998"/>
    </source>
</evidence>
<dbReference type="AlphaFoldDB" id="A0A497EQR6"/>
<keyword evidence="2 8" id="KW-0963">Cytoplasm</keyword>
<sequence length="391" mass="43463">MSAINEAKINELLNAYENSMPKKLIDELRSKLSKLKITEEQCKKIIEEVYKAYRKALVEPGEAVGTVAAQSIGEPGTQMTLRTFHYAGVRELNVTLGLPRLIEILDARRQPSTPMMTIYLDEEHRYDREKAKEIASKIERVTVENVCKNAEVDLMTASIIIALDEEVLEDKGITKEQVKQALQRLKPASLEEEGDKLIFVVGGSPSYEKLHKIRERILDLRLKGIKNIKRVVIQKEGDEYVLYTDGSDLEAVLQVKGVDPSRTTTNNIYEIANVLGIEAARAAIIREAAKVLEEQGLDVDMRHVMLVADLMTQSGTIKQIGRHGVSGEKPSVLARAAFEVTVKHLLEAAVRGEEDQLQGVTENVIVGQPIPLGTGLVELLIKPSREGARLD</sequence>
<comment type="caution">
    <text evidence="10">The sequence shown here is derived from an EMBL/GenBank/DDBJ whole genome shotgun (WGS) entry which is preliminary data.</text>
</comment>
<dbReference type="Pfam" id="PF04998">
    <property type="entry name" value="RNA_pol_Rpb1_5"/>
    <property type="match status" value="1"/>
</dbReference>
<evidence type="ECO:0000256" key="6">
    <source>
        <dbReference type="ARBA" id="ARBA00023163"/>
    </source>
</evidence>
<dbReference type="InterPro" id="IPR012757">
    <property type="entry name" value="RPO1C"/>
</dbReference>
<organism evidence="10 11">
    <name type="scientific">Thermoproteota archaeon</name>
    <dbReference type="NCBI Taxonomy" id="2056631"/>
    <lineage>
        <taxon>Archaea</taxon>
        <taxon>Thermoproteota</taxon>
    </lineage>
</organism>